<dbReference type="Pfam" id="PF04231">
    <property type="entry name" value="Endonuclease_1"/>
    <property type="match status" value="1"/>
</dbReference>
<keyword evidence="2" id="KW-0378">Hydrolase</keyword>
<keyword evidence="6" id="KW-1185">Reference proteome</keyword>
<dbReference type="GO" id="GO:0016787">
    <property type="term" value="F:hydrolase activity"/>
    <property type="evidence" value="ECO:0007669"/>
    <property type="project" value="UniProtKB-KW"/>
</dbReference>
<sequence length="347" mass="39179">MKFIFLPLLTFLLISNTFAQQSYYNDVNLNLKGQDLYFELQDKIDQASSSFTYGDVRDAVLISDEDTSNGNNVLLVYGYNDTDGNCTTDRSRDKGDFGGSTCQWNREHVFARSNASPPMGNVDNNTTGIGADPHNIRPSDQQMNNNKANKKFASGSGNAGNVGSGNWYPGDEWRGDVARMIMYMYTRYGDRCLPSLTGVGSLQGSTNMLQLFLQWNAEDPVTPFEDQRNDYFETLYGNRNPFIDNPYLATIIWGGVPAEDRWDLFSINDFSTASITIYPNPAQEVLNFETSTTIDTYSVYDFFGKEIETNKVPQQSKSINLSSLQKGIYLIEFRKKESRVIKKIIIE</sequence>
<evidence type="ECO:0000256" key="1">
    <source>
        <dbReference type="ARBA" id="ARBA00022729"/>
    </source>
</evidence>
<dbReference type="InterPro" id="IPR007346">
    <property type="entry name" value="Endonuclease-I"/>
</dbReference>
<keyword evidence="1 3" id="KW-0732">Signal</keyword>
<evidence type="ECO:0000313" key="5">
    <source>
        <dbReference type="EMBL" id="MBW2938144.1"/>
    </source>
</evidence>
<comment type="caution">
    <text evidence="5">The sequence shown here is derived from an EMBL/GenBank/DDBJ whole genome shotgun (WGS) entry which is preliminary data.</text>
</comment>
<reference evidence="5" key="1">
    <citation type="submission" date="2021-07" db="EMBL/GenBank/DDBJ databases">
        <title>Aureisphaera sp. CAU 1614 isolated from sea sediment.</title>
        <authorList>
            <person name="Kim W."/>
        </authorList>
    </citation>
    <scope>NUCLEOTIDE SEQUENCE</scope>
    <source>
        <strain evidence="5">CAU 1614</strain>
    </source>
</reference>
<organism evidence="5 6">
    <name type="scientific">Halomarinibacterium sedimenti</name>
    <dbReference type="NCBI Taxonomy" id="2857106"/>
    <lineage>
        <taxon>Bacteria</taxon>
        <taxon>Pseudomonadati</taxon>
        <taxon>Bacteroidota</taxon>
        <taxon>Flavobacteriia</taxon>
        <taxon>Flavobacteriales</taxon>
        <taxon>Flavobacteriaceae</taxon>
        <taxon>Halomarinibacterium</taxon>
    </lineage>
</organism>
<dbReference type="PANTHER" id="PTHR33607">
    <property type="entry name" value="ENDONUCLEASE-1"/>
    <property type="match status" value="1"/>
</dbReference>
<evidence type="ECO:0000259" key="4">
    <source>
        <dbReference type="Pfam" id="PF18962"/>
    </source>
</evidence>
<keyword evidence="5" id="KW-0540">Nuclease</keyword>
<name>A0A9X1FQC6_9FLAO</name>
<evidence type="ECO:0000256" key="3">
    <source>
        <dbReference type="SAM" id="SignalP"/>
    </source>
</evidence>
<evidence type="ECO:0000256" key="2">
    <source>
        <dbReference type="ARBA" id="ARBA00022801"/>
    </source>
</evidence>
<dbReference type="RefSeq" id="WP_219052620.1">
    <property type="nucleotide sequence ID" value="NZ_JAHWDP010000003.1"/>
</dbReference>
<dbReference type="Proteomes" id="UP001138686">
    <property type="component" value="Unassembled WGS sequence"/>
</dbReference>
<feature type="chain" id="PRO_5040948638" evidence="3">
    <location>
        <begin position="20"/>
        <end position="347"/>
    </location>
</feature>
<proteinExistence type="predicted"/>
<evidence type="ECO:0000313" key="6">
    <source>
        <dbReference type="Proteomes" id="UP001138686"/>
    </source>
</evidence>
<accession>A0A9X1FQC6</accession>
<dbReference type="NCBIfam" id="TIGR04183">
    <property type="entry name" value="Por_Secre_tail"/>
    <property type="match status" value="1"/>
</dbReference>
<dbReference type="PANTHER" id="PTHR33607:SF2">
    <property type="entry name" value="ENDONUCLEASE-1"/>
    <property type="match status" value="1"/>
</dbReference>
<keyword evidence="5" id="KW-0255">Endonuclease</keyword>
<feature type="domain" description="Secretion system C-terminal sorting" evidence="4">
    <location>
        <begin position="277"/>
        <end position="346"/>
    </location>
</feature>
<protein>
    <submittedName>
        <fullName evidence="5">Endonuclease</fullName>
    </submittedName>
</protein>
<dbReference type="EMBL" id="JAHWDP010000003">
    <property type="protein sequence ID" value="MBW2938144.1"/>
    <property type="molecule type" value="Genomic_DNA"/>
</dbReference>
<feature type="signal peptide" evidence="3">
    <location>
        <begin position="1"/>
        <end position="19"/>
    </location>
</feature>
<gene>
    <name evidence="5" type="ORF">KXJ69_08495</name>
</gene>
<dbReference type="AlphaFoldDB" id="A0A9X1FQC6"/>
<dbReference type="Pfam" id="PF18962">
    <property type="entry name" value="Por_Secre_tail"/>
    <property type="match status" value="1"/>
</dbReference>
<dbReference type="InterPro" id="IPR026444">
    <property type="entry name" value="Secre_tail"/>
</dbReference>
<dbReference type="GO" id="GO:0004519">
    <property type="term" value="F:endonuclease activity"/>
    <property type="evidence" value="ECO:0007669"/>
    <property type="project" value="UniProtKB-KW"/>
</dbReference>